<reference evidence="1" key="1">
    <citation type="submission" date="2019-08" db="EMBL/GenBank/DDBJ databases">
        <authorList>
            <person name="Kucharzyk K."/>
            <person name="Murdoch R.W."/>
            <person name="Higgins S."/>
            <person name="Loffler F."/>
        </authorList>
    </citation>
    <scope>NUCLEOTIDE SEQUENCE</scope>
</reference>
<protein>
    <submittedName>
        <fullName evidence="1">Uncharacterized protein</fullName>
    </submittedName>
</protein>
<gene>
    <name evidence="1" type="ORF">SDC9_161779</name>
</gene>
<organism evidence="1">
    <name type="scientific">bioreactor metagenome</name>
    <dbReference type="NCBI Taxonomy" id="1076179"/>
    <lineage>
        <taxon>unclassified sequences</taxon>
        <taxon>metagenomes</taxon>
        <taxon>ecological metagenomes</taxon>
    </lineage>
</organism>
<sequence>MRQLILADRDDVRLAEENVRGLVHREGEHQSAHRTIGIGQLVLDRGVTAQLGVGDQRQKRQQQLVQWGNRRVRKDRRARRVDAHRQVVGDGAVHIRLEVTDPIAVVDHLIVGDQHP</sequence>
<evidence type="ECO:0000313" key="1">
    <source>
        <dbReference type="EMBL" id="MPN14452.1"/>
    </source>
</evidence>
<accession>A0A645FLM4</accession>
<dbReference type="AlphaFoldDB" id="A0A645FLM4"/>
<name>A0A645FLM4_9ZZZZ</name>
<comment type="caution">
    <text evidence="1">The sequence shown here is derived from an EMBL/GenBank/DDBJ whole genome shotgun (WGS) entry which is preliminary data.</text>
</comment>
<dbReference type="EMBL" id="VSSQ01061081">
    <property type="protein sequence ID" value="MPN14452.1"/>
    <property type="molecule type" value="Genomic_DNA"/>
</dbReference>
<proteinExistence type="predicted"/>